<proteinExistence type="predicted"/>
<name>A0AA39C2V5_9HYME</name>
<comment type="caution">
    <text evidence="2">The sequence shown here is derived from an EMBL/GenBank/DDBJ whole genome shotgun (WGS) entry which is preliminary data.</text>
</comment>
<dbReference type="Proteomes" id="UP001168990">
    <property type="component" value="Unassembled WGS sequence"/>
</dbReference>
<evidence type="ECO:0000256" key="1">
    <source>
        <dbReference type="SAM" id="MobiDB-lite"/>
    </source>
</evidence>
<reference evidence="2" key="2">
    <citation type="submission" date="2023-03" db="EMBL/GenBank/DDBJ databases">
        <authorList>
            <person name="Inwood S.N."/>
            <person name="Skelly J.G."/>
            <person name="Guhlin J."/>
            <person name="Harrop T.W.R."/>
            <person name="Goldson S.G."/>
            <person name="Dearden P.K."/>
        </authorList>
    </citation>
    <scope>NUCLEOTIDE SEQUENCE</scope>
    <source>
        <strain evidence="2">Irish</strain>
        <tissue evidence="2">Whole body</tissue>
    </source>
</reference>
<gene>
    <name evidence="2" type="ORF">PV328_012117</name>
</gene>
<protein>
    <submittedName>
        <fullName evidence="2">Uncharacterized protein</fullName>
    </submittedName>
</protein>
<accession>A0AA39C2V5</accession>
<feature type="non-terminal residue" evidence="2">
    <location>
        <position position="102"/>
    </location>
</feature>
<sequence length="102" mass="10657">SSSSSSSSSSNSSSGSSSNSSSGSSSNSSSGSSSNSSCCSRHSNSCGSVHLETTTLTNTQNSSFFHFKQIQQELQVTPINNFCCDFPEILDCILAILKLKKK</sequence>
<evidence type="ECO:0000313" key="2">
    <source>
        <dbReference type="EMBL" id="KAK0156924.1"/>
    </source>
</evidence>
<feature type="region of interest" description="Disordered" evidence="1">
    <location>
        <begin position="1"/>
        <end position="46"/>
    </location>
</feature>
<reference evidence="2" key="1">
    <citation type="journal article" date="2023" name="bioRxiv">
        <title>Scaffold-level genome assemblies of two parasitoid biocontrol wasps reveal the parthenogenesis mechanism and an associated novel virus.</title>
        <authorList>
            <person name="Inwood S."/>
            <person name="Skelly J."/>
            <person name="Guhlin J."/>
            <person name="Harrop T."/>
            <person name="Goldson S."/>
            <person name="Dearden P."/>
        </authorList>
    </citation>
    <scope>NUCLEOTIDE SEQUENCE</scope>
    <source>
        <strain evidence="2">Irish</strain>
        <tissue evidence="2">Whole body</tissue>
    </source>
</reference>
<organism evidence="2 3">
    <name type="scientific">Microctonus aethiopoides</name>
    <dbReference type="NCBI Taxonomy" id="144406"/>
    <lineage>
        <taxon>Eukaryota</taxon>
        <taxon>Metazoa</taxon>
        <taxon>Ecdysozoa</taxon>
        <taxon>Arthropoda</taxon>
        <taxon>Hexapoda</taxon>
        <taxon>Insecta</taxon>
        <taxon>Pterygota</taxon>
        <taxon>Neoptera</taxon>
        <taxon>Endopterygota</taxon>
        <taxon>Hymenoptera</taxon>
        <taxon>Apocrita</taxon>
        <taxon>Ichneumonoidea</taxon>
        <taxon>Braconidae</taxon>
        <taxon>Euphorinae</taxon>
        <taxon>Microctonus</taxon>
    </lineage>
</organism>
<evidence type="ECO:0000313" key="3">
    <source>
        <dbReference type="Proteomes" id="UP001168990"/>
    </source>
</evidence>
<dbReference type="AlphaFoldDB" id="A0AA39C2V5"/>
<feature type="non-terminal residue" evidence="2">
    <location>
        <position position="1"/>
    </location>
</feature>
<dbReference type="EMBL" id="JAQQBS010001956">
    <property type="protein sequence ID" value="KAK0156924.1"/>
    <property type="molecule type" value="Genomic_DNA"/>
</dbReference>
<keyword evidence="3" id="KW-1185">Reference proteome</keyword>